<evidence type="ECO:0000313" key="9">
    <source>
        <dbReference type="EMBL" id="ANE53468.1"/>
    </source>
</evidence>
<reference evidence="9 10" key="2">
    <citation type="journal article" date="2016" name="Int. J. Syst. Evol. Microbiol.">
        <title>Flavisolibacter tropicus sp. nov., isolated from tropical soil.</title>
        <authorList>
            <person name="Lee J.J."/>
            <person name="Kang M.S."/>
            <person name="Kim G.S."/>
            <person name="Lee C.S."/>
            <person name="Lim S."/>
            <person name="Lee J."/>
            <person name="Roh S.H."/>
            <person name="Kang H."/>
            <person name="Ha J.M."/>
            <person name="Bae S."/>
            <person name="Jung H.Y."/>
            <person name="Kim M.K."/>
        </authorList>
    </citation>
    <scope>NUCLEOTIDE SEQUENCE [LARGE SCALE GENOMIC DNA]</scope>
    <source>
        <strain evidence="9 10">LCS9</strain>
    </source>
</reference>
<sequence length="534" mass="60888">MVVAQDVAIIPKPVKLQVTSAKDRFIIDQETTIIPETVDAMPAAEFLKDYLKKYYGKELTINPRHNSFNAILLKLDKVDSKVVGAYDFRSKKNNVQIKANEPSGLFYGVQSLIQLLPVSGRLEEGVASVSISDYPRFQYRGMHLDVSRHIFPVDYIKKYIDYLALHKMNVFHWHLTDDQGWRIEIKKHPKLTEVGAWRNGTIIGLFPGTGNDSLRYGGYYTQEEVKEVVRYAADRFITVLPEIDIPGHCMAVLATYPELSTTPNEPKQVAQTWGIYNRQNNVLVPSEKTFAFIEDVLNEVMDLFPSEYIHIGGDECAKKWWQESAVSQQFMKEHGLKDEKELQSYFIHQAEMIVNKKGRKIIGWNEILEGGLAPNAAVMSWQGIKGGITAAKQGHPVVMTPSSQMYFNHMQSAKEDSLTAAGKAITLDSVYLYDPVPAELTAKESSYIWGGQACLWTEYISNTAKVEYMLFPRLSALSEVLWSPKESRNWESFQKSLPSQFKRYDLWQANYSLEYFKARKLDPSTYGLQKARKS</sequence>
<proteinExistence type="inferred from homology"/>
<dbReference type="Proteomes" id="UP000077177">
    <property type="component" value="Chromosome"/>
</dbReference>
<dbReference type="EC" id="3.2.1.52" evidence="3"/>
<dbReference type="KEGG" id="fla:SY85_12775"/>
<dbReference type="InterPro" id="IPR029018">
    <property type="entry name" value="Hex-like_dom2"/>
</dbReference>
<comment type="catalytic activity">
    <reaction evidence="1">
        <text>Hydrolysis of terminal non-reducing N-acetyl-D-hexosamine residues in N-acetyl-beta-D-hexosaminides.</text>
        <dbReference type="EC" id="3.2.1.52"/>
    </reaction>
</comment>
<evidence type="ECO:0000313" key="10">
    <source>
        <dbReference type="Proteomes" id="UP000077177"/>
    </source>
</evidence>
<keyword evidence="5" id="KW-0326">Glycosidase</keyword>
<dbReference type="GO" id="GO:0004563">
    <property type="term" value="F:beta-N-acetylhexosaminidase activity"/>
    <property type="evidence" value="ECO:0007669"/>
    <property type="project" value="UniProtKB-EC"/>
</dbReference>
<keyword evidence="10" id="KW-1185">Reference proteome</keyword>
<evidence type="ECO:0000256" key="3">
    <source>
        <dbReference type="ARBA" id="ARBA00012663"/>
    </source>
</evidence>
<dbReference type="Gene3D" id="3.20.20.80">
    <property type="entry name" value="Glycosidases"/>
    <property type="match status" value="1"/>
</dbReference>
<dbReference type="InterPro" id="IPR015883">
    <property type="entry name" value="Glyco_hydro_20_cat"/>
</dbReference>
<dbReference type="GO" id="GO:0005975">
    <property type="term" value="P:carbohydrate metabolic process"/>
    <property type="evidence" value="ECO:0007669"/>
    <property type="project" value="InterPro"/>
</dbReference>
<dbReference type="InterPro" id="IPR015882">
    <property type="entry name" value="HEX_bac_N"/>
</dbReference>
<feature type="domain" description="Beta-hexosaminidase bacterial type N-terminal" evidence="8">
    <location>
        <begin position="8"/>
        <end position="134"/>
    </location>
</feature>
<dbReference type="Gene3D" id="3.30.379.10">
    <property type="entry name" value="Chitobiase/beta-hexosaminidase domain 2-like"/>
    <property type="match status" value="1"/>
</dbReference>
<dbReference type="InterPro" id="IPR025705">
    <property type="entry name" value="Beta_hexosaminidase_sua/sub"/>
</dbReference>
<feature type="domain" description="Glycoside hydrolase family 20 catalytic" evidence="7">
    <location>
        <begin position="137"/>
        <end position="484"/>
    </location>
</feature>
<gene>
    <name evidence="9" type="ORF">SY85_12775</name>
</gene>
<dbReference type="PANTHER" id="PTHR22600">
    <property type="entry name" value="BETA-HEXOSAMINIDASE"/>
    <property type="match status" value="1"/>
</dbReference>
<dbReference type="Pfam" id="PF00728">
    <property type="entry name" value="Glyco_hydro_20"/>
    <property type="match status" value="1"/>
</dbReference>
<feature type="active site" description="Proton donor" evidence="6">
    <location>
        <position position="315"/>
    </location>
</feature>
<dbReference type="PATRIC" id="fig|1492898.3.peg.2756"/>
<dbReference type="CDD" id="cd06563">
    <property type="entry name" value="GH20_chitobiase-like"/>
    <property type="match status" value="1"/>
</dbReference>
<dbReference type="Pfam" id="PF02838">
    <property type="entry name" value="Glyco_hydro_20b"/>
    <property type="match status" value="1"/>
</dbReference>
<evidence type="ECO:0000256" key="1">
    <source>
        <dbReference type="ARBA" id="ARBA00001231"/>
    </source>
</evidence>
<name>A0A172U2S5_9BACT</name>
<dbReference type="EMBL" id="CP011390">
    <property type="protein sequence ID" value="ANE53468.1"/>
    <property type="molecule type" value="Genomic_DNA"/>
</dbReference>
<dbReference type="SUPFAM" id="SSF51445">
    <property type="entry name" value="(Trans)glycosidases"/>
    <property type="match status" value="1"/>
</dbReference>
<evidence type="ECO:0000259" key="8">
    <source>
        <dbReference type="Pfam" id="PF02838"/>
    </source>
</evidence>
<dbReference type="GO" id="GO:0030203">
    <property type="term" value="P:glycosaminoglycan metabolic process"/>
    <property type="evidence" value="ECO:0007669"/>
    <property type="project" value="TreeGrafter"/>
</dbReference>
<evidence type="ECO:0000256" key="5">
    <source>
        <dbReference type="ARBA" id="ARBA00023295"/>
    </source>
</evidence>
<dbReference type="InterPro" id="IPR017853">
    <property type="entry name" value="GH"/>
</dbReference>
<dbReference type="AlphaFoldDB" id="A0A172U2S5"/>
<evidence type="ECO:0000256" key="2">
    <source>
        <dbReference type="ARBA" id="ARBA00006285"/>
    </source>
</evidence>
<dbReference type="PRINTS" id="PR00738">
    <property type="entry name" value="GLHYDRLASE20"/>
</dbReference>
<protein>
    <recommendedName>
        <fullName evidence="3">beta-N-acetylhexosaminidase</fullName>
        <ecNumber evidence="3">3.2.1.52</ecNumber>
    </recommendedName>
</protein>
<keyword evidence="4" id="KW-0378">Hydrolase</keyword>
<evidence type="ECO:0000259" key="7">
    <source>
        <dbReference type="Pfam" id="PF00728"/>
    </source>
</evidence>
<reference evidence="10" key="1">
    <citation type="submission" date="2015-01" db="EMBL/GenBank/DDBJ databases">
        <title>Flavisolibacter sp./LCS9/ whole genome sequencing.</title>
        <authorList>
            <person name="Kim M.K."/>
            <person name="Srinivasan S."/>
            <person name="Lee J.-J."/>
        </authorList>
    </citation>
    <scope>NUCLEOTIDE SEQUENCE [LARGE SCALE GENOMIC DNA]</scope>
    <source>
        <strain evidence="10">LCS9</strain>
    </source>
</reference>
<dbReference type="PANTHER" id="PTHR22600:SF57">
    <property type="entry name" value="BETA-N-ACETYLHEXOSAMINIDASE"/>
    <property type="match status" value="1"/>
</dbReference>
<dbReference type="STRING" id="1492898.SY85_12775"/>
<organism evidence="9 10">
    <name type="scientific">Flavisolibacter tropicus</name>
    <dbReference type="NCBI Taxonomy" id="1492898"/>
    <lineage>
        <taxon>Bacteria</taxon>
        <taxon>Pseudomonadati</taxon>
        <taxon>Bacteroidota</taxon>
        <taxon>Chitinophagia</taxon>
        <taxon>Chitinophagales</taxon>
        <taxon>Chitinophagaceae</taxon>
        <taxon>Flavisolibacter</taxon>
    </lineage>
</organism>
<evidence type="ECO:0000256" key="6">
    <source>
        <dbReference type="PIRSR" id="PIRSR625705-1"/>
    </source>
</evidence>
<accession>A0A172U2S5</accession>
<evidence type="ECO:0000256" key="4">
    <source>
        <dbReference type="ARBA" id="ARBA00022801"/>
    </source>
</evidence>
<comment type="similarity">
    <text evidence="2">Belongs to the glycosyl hydrolase 20 family.</text>
</comment>
<dbReference type="GO" id="GO:0016020">
    <property type="term" value="C:membrane"/>
    <property type="evidence" value="ECO:0007669"/>
    <property type="project" value="TreeGrafter"/>
</dbReference>
<dbReference type="SUPFAM" id="SSF55545">
    <property type="entry name" value="beta-N-acetylhexosaminidase-like domain"/>
    <property type="match status" value="1"/>
</dbReference>